<dbReference type="RefSeq" id="XP_068365326.1">
    <property type="nucleotide sequence ID" value="XM_068499964.1"/>
</dbReference>
<sequence length="419" mass="48819">MKINVIWNYGSIRLDILYQDKMQDVLKNIGNQINIDPRFLSLYFDCKFDRMVKDRGSVLNAKIQDKSTLYLKITNSKRIEKPENLKICSMTERTDTYKDYLGPNEKELTPEMKRVQQDFSKFTISTAFFEHKNRLLPHIDFQDESSCYAFRIGEECMKRFQSIAFQTNFSTHRIGFLFGRINETTGKVTAHVLMEPPQENNYDRVIITDNTSLDCALEIAKDFGMKCVGMAISHQTDSKYPMTSYMIEKAAYYQNLFGEYFTTLVVMPRGEEDVIIEAFQVSDAAMRCSKEKLFAETDSDKIIKFNEPIFTCNIKQNEADVNLFLCAVRVRLTESKFLNHTFPSLSQIPSPLDLKMYFVDKEFSPTWYQMFDFNLLTYLLISRVLSKGEIDDIIARIVAKQDIQEEVMAKIHRTYSNLS</sequence>
<dbReference type="GO" id="GO:0006511">
    <property type="term" value="P:ubiquitin-dependent protein catabolic process"/>
    <property type="evidence" value="ECO:0007669"/>
    <property type="project" value="InterPro"/>
</dbReference>
<dbReference type="Proteomes" id="UP000179807">
    <property type="component" value="Unassembled WGS sequence"/>
</dbReference>
<dbReference type="OrthoDB" id="10251089at2759"/>
<dbReference type="Gene3D" id="3.40.140.10">
    <property type="entry name" value="Cytidine Deaminase, domain 2"/>
    <property type="match status" value="1"/>
</dbReference>
<dbReference type="GO" id="GO:0005634">
    <property type="term" value="C:nucleus"/>
    <property type="evidence" value="ECO:0007669"/>
    <property type="project" value="TreeGrafter"/>
</dbReference>
<keyword evidence="2" id="KW-1185">Reference proteome</keyword>
<dbReference type="GO" id="GO:0031625">
    <property type="term" value="F:ubiquitin protein ligase binding"/>
    <property type="evidence" value="ECO:0007669"/>
    <property type="project" value="TreeGrafter"/>
</dbReference>
<dbReference type="InterPro" id="IPR016563">
    <property type="entry name" value="Npl4"/>
</dbReference>
<protein>
    <submittedName>
        <fullName evidence="1">Uncharacterized protein</fullName>
    </submittedName>
</protein>
<dbReference type="PANTHER" id="PTHR12710">
    <property type="entry name" value="NUCLEAR PROTEIN LOCALIZATION 4"/>
    <property type="match status" value="1"/>
</dbReference>
<evidence type="ECO:0000313" key="1">
    <source>
        <dbReference type="EMBL" id="OHT12190.1"/>
    </source>
</evidence>
<dbReference type="EMBL" id="MLAK01000569">
    <property type="protein sequence ID" value="OHT12190.1"/>
    <property type="molecule type" value="Genomic_DNA"/>
</dbReference>
<accession>A0A1J4KR88</accession>
<dbReference type="GeneID" id="94834668"/>
<evidence type="ECO:0000313" key="2">
    <source>
        <dbReference type="Proteomes" id="UP000179807"/>
    </source>
</evidence>
<reference evidence="1" key="1">
    <citation type="submission" date="2016-10" db="EMBL/GenBank/DDBJ databases">
        <authorList>
            <person name="Benchimol M."/>
            <person name="Almeida L.G."/>
            <person name="Vasconcelos A.T."/>
            <person name="Perreira-Neves A."/>
            <person name="Rosa I.A."/>
            <person name="Tasca T."/>
            <person name="Bogo M.R."/>
            <person name="de Souza W."/>
        </authorList>
    </citation>
    <scope>NUCLEOTIDE SEQUENCE [LARGE SCALE GENOMIC DNA]</scope>
    <source>
        <strain evidence="1">K</strain>
    </source>
</reference>
<dbReference type="GO" id="GO:0043130">
    <property type="term" value="F:ubiquitin binding"/>
    <property type="evidence" value="ECO:0007669"/>
    <property type="project" value="TreeGrafter"/>
</dbReference>
<name>A0A1J4KR88_9EUKA</name>
<dbReference type="VEuPathDB" id="TrichDB:TRFO_18085"/>
<proteinExistence type="predicted"/>
<comment type="caution">
    <text evidence="1">The sequence shown here is derived from an EMBL/GenBank/DDBJ whole genome shotgun (WGS) entry which is preliminary data.</text>
</comment>
<dbReference type="AlphaFoldDB" id="A0A1J4KR88"/>
<organism evidence="1 2">
    <name type="scientific">Tritrichomonas foetus</name>
    <dbReference type="NCBI Taxonomy" id="1144522"/>
    <lineage>
        <taxon>Eukaryota</taxon>
        <taxon>Metamonada</taxon>
        <taxon>Parabasalia</taxon>
        <taxon>Tritrichomonadida</taxon>
        <taxon>Tritrichomonadidae</taxon>
        <taxon>Tritrichomonas</taxon>
    </lineage>
</organism>
<dbReference type="PANTHER" id="PTHR12710:SF0">
    <property type="entry name" value="NUCLEAR PROTEIN LOCALIZATION PROTEIN 4 HOMOLOG"/>
    <property type="match status" value="1"/>
</dbReference>
<gene>
    <name evidence="1" type="ORF">TRFO_18085</name>
</gene>